<evidence type="ECO:0000259" key="1">
    <source>
        <dbReference type="Pfam" id="PF13274"/>
    </source>
</evidence>
<dbReference type="InterPro" id="IPR025272">
    <property type="entry name" value="SocA_Panacea"/>
</dbReference>
<dbReference type="Proteomes" id="UP000319026">
    <property type="component" value="Unassembled WGS sequence"/>
</dbReference>
<dbReference type="EMBL" id="VOHT01000035">
    <property type="protein sequence ID" value="TWV42578.1"/>
    <property type="molecule type" value="Genomic_DNA"/>
</dbReference>
<dbReference type="Proteomes" id="UP001060330">
    <property type="component" value="Chromosome"/>
</dbReference>
<dbReference type="AlphaFoldDB" id="A0A5C6J3N1"/>
<reference evidence="2 5" key="2">
    <citation type="submission" date="2019-07" db="EMBL/GenBank/DDBJ databases">
        <title>Genome sequencing of Bacteroides fragilis.</title>
        <authorList>
            <person name="Galasyn E.V."/>
            <person name="Ruoff K.L."/>
            <person name="Price C.E."/>
            <person name="Valls R.A."/>
            <person name="O'Toole G.A."/>
        </authorList>
    </citation>
    <scope>NUCLEOTIDE SEQUENCE [LARGE SCALE GENOMIC DNA]</scope>
    <source>
        <strain evidence="2 5">AD135F_1B</strain>
    </source>
</reference>
<proteinExistence type="predicted"/>
<gene>
    <name evidence="3" type="ORF">FSA03_25090</name>
    <name evidence="2" type="ORF">FSA06_25110</name>
    <name evidence="4" type="ORF">NXX45_16290</name>
</gene>
<protein>
    <submittedName>
        <fullName evidence="3">DUF4065 domain-containing protein</fullName>
    </submittedName>
</protein>
<sequence length="168" mass="19611">MRINALSVANYFIELAHMDGLPITQLGLMKRVYAAHGFSLALLNFSLLDHRFDHVEAWKYGPVIPSVYHSFKCYKNNPITTKTIIVEWDERTRSENYITPELNDNRARSIVQTVWNRYKDYSDSEMVALTHKEGTPWALCYQEGKNNEIPDAYTKLYYEKLVKNIVNT</sequence>
<dbReference type="Proteomes" id="UP000315444">
    <property type="component" value="Unassembled WGS sequence"/>
</dbReference>
<reference evidence="4" key="3">
    <citation type="submission" date="2022-08" db="EMBL/GenBank/DDBJ databases">
        <title>Genome Sequencing of Bacteroides fragilis Group Isolates with Nanopore Technology.</title>
        <authorList>
            <person name="Tisza M.J."/>
            <person name="Smith D."/>
            <person name="Dekker J.P."/>
        </authorList>
    </citation>
    <scope>NUCLEOTIDE SEQUENCE</scope>
    <source>
        <strain evidence="4">BFG-70</strain>
    </source>
</reference>
<evidence type="ECO:0000313" key="3">
    <source>
        <dbReference type="EMBL" id="TWV42578.1"/>
    </source>
</evidence>
<evidence type="ECO:0000313" key="2">
    <source>
        <dbReference type="EMBL" id="TWV35323.1"/>
    </source>
</evidence>
<dbReference type="Pfam" id="PF13274">
    <property type="entry name" value="SocA_Panacea"/>
    <property type="match status" value="1"/>
</dbReference>
<evidence type="ECO:0000313" key="6">
    <source>
        <dbReference type="Proteomes" id="UP000319026"/>
    </source>
</evidence>
<evidence type="ECO:0000313" key="5">
    <source>
        <dbReference type="Proteomes" id="UP000315444"/>
    </source>
</evidence>
<accession>A0A5C6J3N1</accession>
<feature type="domain" description="Antitoxin SocA-like Panacea" evidence="1">
    <location>
        <begin position="28"/>
        <end position="137"/>
    </location>
</feature>
<reference evidence="3 6" key="1">
    <citation type="submission" date="2019-07" db="EMBL/GenBank/DDBJ databases">
        <title>Genome Sequencing of Bacteroides fragilis.</title>
        <authorList>
            <person name="Pinto K.M."/>
            <person name="Ruoff K.L."/>
            <person name="Price C.E."/>
            <person name="Valls R.A."/>
            <person name="O'Toole G.A."/>
        </authorList>
    </citation>
    <scope>NUCLEOTIDE SEQUENCE [LARGE SCALE GENOMIC DNA]</scope>
    <source>
        <strain evidence="3 6">AD135F_3B</strain>
    </source>
</reference>
<dbReference type="EMBL" id="VOHV01000035">
    <property type="protein sequence ID" value="TWV35323.1"/>
    <property type="molecule type" value="Genomic_DNA"/>
</dbReference>
<name>A0A5C6J3N1_BACFG</name>
<evidence type="ECO:0000313" key="4">
    <source>
        <dbReference type="EMBL" id="UVR55287.1"/>
    </source>
</evidence>
<organism evidence="3 6">
    <name type="scientific">Bacteroides fragilis</name>
    <dbReference type="NCBI Taxonomy" id="817"/>
    <lineage>
        <taxon>Bacteria</taxon>
        <taxon>Pseudomonadati</taxon>
        <taxon>Bacteroidota</taxon>
        <taxon>Bacteroidia</taxon>
        <taxon>Bacteroidales</taxon>
        <taxon>Bacteroidaceae</taxon>
        <taxon>Bacteroides</taxon>
    </lineage>
</organism>
<dbReference type="RefSeq" id="WP_032574317.1">
    <property type="nucleotide sequence ID" value="NZ_JADNGU010000001.1"/>
</dbReference>
<dbReference type="EMBL" id="CP103216">
    <property type="protein sequence ID" value="UVR55287.1"/>
    <property type="molecule type" value="Genomic_DNA"/>
</dbReference>